<reference evidence="14 15" key="1">
    <citation type="submission" date="2017-06" db="EMBL/GenBank/DDBJ databases">
        <authorList>
            <consortium name="Pathogen Informatics"/>
        </authorList>
    </citation>
    <scope>NUCLEOTIDE SEQUENCE [LARGE SCALE GENOMIC DNA]</scope>
    <source>
        <strain evidence="14 15">NCTC10570</strain>
    </source>
</reference>
<dbReference type="PROSITE" id="PS51217">
    <property type="entry name" value="UVRD_HELICASE_CTER"/>
    <property type="match status" value="1"/>
</dbReference>
<dbReference type="Gene3D" id="1.10.10.160">
    <property type="match status" value="1"/>
</dbReference>
<keyword evidence="5 10" id="KW-0067">ATP-binding</keyword>
<dbReference type="PROSITE" id="PS51198">
    <property type="entry name" value="UVRD_HELICASE_ATP_BIND"/>
    <property type="match status" value="1"/>
</dbReference>
<keyword evidence="2 10" id="KW-0547">Nucleotide-binding</keyword>
<evidence type="ECO:0000256" key="4">
    <source>
        <dbReference type="ARBA" id="ARBA00022806"/>
    </source>
</evidence>
<dbReference type="PANTHER" id="PTHR11070">
    <property type="entry name" value="UVRD / RECB / PCRA DNA HELICASE FAMILY MEMBER"/>
    <property type="match status" value="1"/>
</dbReference>
<dbReference type="GO" id="GO:0005829">
    <property type="term" value="C:cytosol"/>
    <property type="evidence" value="ECO:0007669"/>
    <property type="project" value="TreeGrafter"/>
</dbReference>
<evidence type="ECO:0000256" key="2">
    <source>
        <dbReference type="ARBA" id="ARBA00022741"/>
    </source>
</evidence>
<evidence type="ECO:0000256" key="3">
    <source>
        <dbReference type="ARBA" id="ARBA00022801"/>
    </source>
</evidence>
<protein>
    <recommendedName>
        <fullName evidence="11">ATP-dependent DNA helicase</fullName>
        <ecNumber evidence="11">5.6.2.4</ecNumber>
    </recommendedName>
</protein>
<evidence type="ECO:0000256" key="1">
    <source>
        <dbReference type="ARBA" id="ARBA00009922"/>
    </source>
</evidence>
<dbReference type="GO" id="GO:0000725">
    <property type="term" value="P:recombinational repair"/>
    <property type="evidence" value="ECO:0007669"/>
    <property type="project" value="TreeGrafter"/>
</dbReference>
<evidence type="ECO:0000259" key="13">
    <source>
        <dbReference type="PROSITE" id="PS51217"/>
    </source>
</evidence>
<keyword evidence="6 11" id="KW-0238">DNA-binding</keyword>
<evidence type="ECO:0000256" key="6">
    <source>
        <dbReference type="ARBA" id="ARBA00023125"/>
    </source>
</evidence>
<comment type="catalytic activity">
    <reaction evidence="8">
        <text>Couples ATP hydrolysis with the unwinding of duplex DNA by translocating in the 3'-5' direction.</text>
        <dbReference type="EC" id="5.6.2.4"/>
    </reaction>
</comment>
<dbReference type="eggNOG" id="COG0210">
    <property type="taxonomic scope" value="Bacteria"/>
</dbReference>
<dbReference type="InterPro" id="IPR027417">
    <property type="entry name" value="P-loop_NTPase"/>
</dbReference>
<dbReference type="InterPro" id="IPR000212">
    <property type="entry name" value="DNA_helicase_UvrD/REP"/>
</dbReference>
<keyword evidence="3 10" id="KW-0378">Hydrolase</keyword>
<dbReference type="GO" id="GO:0003677">
    <property type="term" value="F:DNA binding"/>
    <property type="evidence" value="ECO:0007669"/>
    <property type="project" value="UniProtKB-KW"/>
</dbReference>
<proteinExistence type="inferred from homology"/>
<dbReference type="Pfam" id="PF21196">
    <property type="entry name" value="PcrA_UvrD_tudor"/>
    <property type="match status" value="1"/>
</dbReference>
<feature type="domain" description="UvrD-like helicase ATP-binding" evidence="12">
    <location>
        <begin position="5"/>
        <end position="284"/>
    </location>
</feature>
<dbReference type="Gene3D" id="3.40.50.300">
    <property type="entry name" value="P-loop containing nucleotide triphosphate hydrolases"/>
    <property type="match status" value="2"/>
</dbReference>
<dbReference type="PANTHER" id="PTHR11070:SF2">
    <property type="entry name" value="ATP-DEPENDENT DNA HELICASE SRS2"/>
    <property type="match status" value="1"/>
</dbReference>
<dbReference type="RefSeq" id="WP_027890842.1">
    <property type="nucleotide sequence ID" value="NZ_LT906446.1"/>
</dbReference>
<gene>
    <name evidence="14" type="primary">pcrA_1</name>
    <name evidence="14" type="ORF">SAMEA4364220_00525</name>
</gene>
<feature type="binding site" evidence="10">
    <location>
        <begin position="26"/>
        <end position="33"/>
    </location>
    <ligand>
        <name>ATP</name>
        <dbReference type="ChEBI" id="CHEBI:30616"/>
    </ligand>
</feature>
<dbReference type="NCBIfam" id="TIGR01073">
    <property type="entry name" value="pcrA"/>
    <property type="match status" value="1"/>
</dbReference>
<dbReference type="EMBL" id="LT906446">
    <property type="protein sequence ID" value="SNU96101.1"/>
    <property type="molecule type" value="Genomic_DNA"/>
</dbReference>
<evidence type="ECO:0000313" key="14">
    <source>
        <dbReference type="EMBL" id="SNU96101.1"/>
    </source>
</evidence>
<dbReference type="Pfam" id="PF13361">
    <property type="entry name" value="UvrD_C"/>
    <property type="match status" value="1"/>
</dbReference>
<dbReference type="FunFam" id="1.10.486.10:FF:000003">
    <property type="entry name" value="ATP-dependent DNA helicase"/>
    <property type="match status" value="1"/>
</dbReference>
<comment type="similarity">
    <text evidence="1 11">Belongs to the helicase family. UvrD subfamily.</text>
</comment>
<dbReference type="GO" id="GO:0005524">
    <property type="term" value="F:ATP binding"/>
    <property type="evidence" value="ECO:0007669"/>
    <property type="project" value="UniProtKB-UniRule"/>
</dbReference>
<dbReference type="InterPro" id="IPR005751">
    <property type="entry name" value="ATP-dep_DNA_helicase_PcrA"/>
</dbReference>
<dbReference type="InterPro" id="IPR014017">
    <property type="entry name" value="DNA_helicase_UvrD-like_C"/>
</dbReference>
<dbReference type="SUPFAM" id="SSF52540">
    <property type="entry name" value="P-loop containing nucleoside triphosphate hydrolases"/>
    <property type="match status" value="1"/>
</dbReference>
<evidence type="ECO:0000313" key="15">
    <source>
        <dbReference type="Proteomes" id="UP000215383"/>
    </source>
</evidence>
<evidence type="ECO:0000256" key="7">
    <source>
        <dbReference type="ARBA" id="ARBA00023235"/>
    </source>
</evidence>
<organism evidence="14 15">
    <name type="scientific">Megamonas hypermegale</name>
    <dbReference type="NCBI Taxonomy" id="158847"/>
    <lineage>
        <taxon>Bacteria</taxon>
        <taxon>Bacillati</taxon>
        <taxon>Bacillota</taxon>
        <taxon>Negativicutes</taxon>
        <taxon>Selenomonadales</taxon>
        <taxon>Selenomonadaceae</taxon>
        <taxon>Megamonas</taxon>
    </lineage>
</organism>
<keyword evidence="4 10" id="KW-0347">Helicase</keyword>
<dbReference type="GO" id="GO:0016887">
    <property type="term" value="F:ATP hydrolysis activity"/>
    <property type="evidence" value="ECO:0007669"/>
    <property type="project" value="RHEA"/>
</dbReference>
<dbReference type="Gene3D" id="1.10.486.10">
    <property type="entry name" value="PCRA, domain 4"/>
    <property type="match status" value="1"/>
</dbReference>
<evidence type="ECO:0000256" key="8">
    <source>
        <dbReference type="ARBA" id="ARBA00034617"/>
    </source>
</evidence>
<accession>A0A239TEJ7</accession>
<dbReference type="InterPro" id="IPR014016">
    <property type="entry name" value="UvrD-like_ATP-bd"/>
</dbReference>
<evidence type="ECO:0000256" key="10">
    <source>
        <dbReference type="PROSITE-ProRule" id="PRU00560"/>
    </source>
</evidence>
<dbReference type="GO" id="GO:0006260">
    <property type="term" value="P:DNA replication"/>
    <property type="evidence" value="ECO:0007669"/>
    <property type="project" value="InterPro"/>
</dbReference>
<dbReference type="GO" id="GO:0009314">
    <property type="term" value="P:response to radiation"/>
    <property type="evidence" value="ECO:0007669"/>
    <property type="project" value="UniProtKB-ARBA"/>
</dbReference>
<dbReference type="Pfam" id="PF00580">
    <property type="entry name" value="UvrD-helicase"/>
    <property type="match status" value="1"/>
</dbReference>
<dbReference type="GO" id="GO:0033202">
    <property type="term" value="C:DNA helicase complex"/>
    <property type="evidence" value="ECO:0007669"/>
    <property type="project" value="TreeGrafter"/>
</dbReference>
<keyword evidence="7" id="KW-0413">Isomerase</keyword>
<name>A0A239TEJ7_9FIRM</name>
<dbReference type="AlphaFoldDB" id="A0A239TEJ7"/>
<comment type="catalytic activity">
    <reaction evidence="9 11">
        <text>ATP + H2O = ADP + phosphate + H(+)</text>
        <dbReference type="Rhea" id="RHEA:13065"/>
        <dbReference type="ChEBI" id="CHEBI:15377"/>
        <dbReference type="ChEBI" id="CHEBI:15378"/>
        <dbReference type="ChEBI" id="CHEBI:30616"/>
        <dbReference type="ChEBI" id="CHEBI:43474"/>
        <dbReference type="ChEBI" id="CHEBI:456216"/>
        <dbReference type="EC" id="5.6.2.4"/>
    </reaction>
</comment>
<feature type="domain" description="UvrD-like helicase C-terminal" evidence="13">
    <location>
        <begin position="285"/>
        <end position="559"/>
    </location>
</feature>
<dbReference type="GO" id="GO:0043138">
    <property type="term" value="F:3'-5' DNA helicase activity"/>
    <property type="evidence" value="ECO:0007669"/>
    <property type="project" value="UniProtKB-EC"/>
</dbReference>
<dbReference type="Proteomes" id="UP000215383">
    <property type="component" value="Chromosome 1"/>
</dbReference>
<dbReference type="GeneID" id="78506556"/>
<evidence type="ECO:0000256" key="5">
    <source>
        <dbReference type="ARBA" id="ARBA00022840"/>
    </source>
</evidence>
<evidence type="ECO:0000259" key="12">
    <source>
        <dbReference type="PROSITE" id="PS51198"/>
    </source>
</evidence>
<sequence>MNIYDGLNPAQAQAVAHTDGPLLIMAGAGSGKTKVLTCKIAALLEKGVSPYNILAITFTNKAATEMRQRVDNMIGEKAKYVWLSTFHSFCARFLRFEIEALGIYKKNFVIYDTSDAQTLIKKCLKELNLDEKQYAPYAVQSAISNAKNMMLTPEGFAREASDFFARKVAEIFSVYQNYLIENNALDFDDLLMLAVKVLKEHADIREKYQDRFQYILVDEYQDTNGAQYQLTSLLAGKYRNLCVVGDADQSIYGWRGADIRNIMDFEKDYPEATVIKLEQNYRSTKTILGAANSVIEHNIDRKPKKLWTNNAQGEKIIHYTANDERDEANFITQEAVKQKTLFNTAYGDMAVLYRTNAQSRALEEGFMRAGVPYTMVGGLKFYDRKEIKDILAYLRLIYNPEDTVSLMRIINVPKRSLGAVTMNKLAEFADMYNMTLFDAVSAPETAPITPKAKHSLTAFAEFIIEMINSSMELPVHKLIEEVMEKSGYIAELEKENTIENQTRLENIKELLSVAKNFEKTNEEPTLENFLSSVSLVSDIDNADLESDCVTLMTMHSAKGLEFPIVFLAGMEEGLFPHARTLMNETEIEEERRTCYVGITRAERKLYITNARNRMIFGRSVSYEPSRFISEIPIQYLEEREAKRQMGFGGGFNSHYNSYRSVNSSIGTESGSIFGKKISSSINDRAKSIKPAGNTIRPDLSIKWKVGDKAKHSKWGVGTIVSVKGSGEEVELKIAFPGQGIKALMQKYAPITRV</sequence>
<evidence type="ECO:0000256" key="11">
    <source>
        <dbReference type="RuleBase" id="RU364053"/>
    </source>
</evidence>
<keyword evidence="15" id="KW-1185">Reference proteome</keyword>
<dbReference type="CDD" id="cd17932">
    <property type="entry name" value="DEXQc_UvrD"/>
    <property type="match status" value="1"/>
</dbReference>
<evidence type="ECO:0000256" key="9">
    <source>
        <dbReference type="ARBA" id="ARBA00048988"/>
    </source>
</evidence>
<dbReference type="FunFam" id="1.10.10.160:FF:000001">
    <property type="entry name" value="ATP-dependent DNA helicase"/>
    <property type="match status" value="1"/>
</dbReference>
<dbReference type="InterPro" id="IPR013986">
    <property type="entry name" value="DExx_box_DNA_helicase_dom_sf"/>
</dbReference>
<dbReference type="EC" id="5.6.2.4" evidence="11"/>